<evidence type="ECO:0000313" key="2">
    <source>
        <dbReference type="Proteomes" id="UP000625711"/>
    </source>
</evidence>
<proteinExistence type="predicted"/>
<dbReference type="SUPFAM" id="SSF55781">
    <property type="entry name" value="GAF domain-like"/>
    <property type="match status" value="1"/>
</dbReference>
<dbReference type="EMBL" id="JAACXV010013263">
    <property type="protein sequence ID" value="KAF7273872.1"/>
    <property type="molecule type" value="Genomic_DNA"/>
</dbReference>
<dbReference type="InterPro" id="IPR029016">
    <property type="entry name" value="GAF-like_dom_sf"/>
</dbReference>
<protein>
    <submittedName>
        <fullName evidence="1">Uncharacterized protein</fullName>
    </submittedName>
</protein>
<keyword evidence="2" id="KW-1185">Reference proteome</keyword>
<evidence type="ECO:0000313" key="1">
    <source>
        <dbReference type="EMBL" id="KAF7273872.1"/>
    </source>
</evidence>
<reference evidence="1" key="1">
    <citation type="submission" date="2020-08" db="EMBL/GenBank/DDBJ databases">
        <title>Genome sequencing and assembly of the red palm weevil Rhynchophorus ferrugineus.</title>
        <authorList>
            <person name="Dias G.B."/>
            <person name="Bergman C.M."/>
            <person name="Manee M."/>
        </authorList>
    </citation>
    <scope>NUCLEOTIDE SEQUENCE</scope>
    <source>
        <strain evidence="1">AA-2017</strain>
        <tissue evidence="1">Whole larva</tissue>
    </source>
</reference>
<gene>
    <name evidence="1" type="ORF">GWI33_013441</name>
</gene>
<dbReference type="OrthoDB" id="74705at2759"/>
<dbReference type="Gene3D" id="3.30.450.40">
    <property type="match status" value="1"/>
</dbReference>
<comment type="caution">
    <text evidence="1">The sequence shown here is derived from an EMBL/GenBank/DDBJ whole genome shotgun (WGS) entry which is preliminary data.</text>
</comment>
<dbReference type="Proteomes" id="UP000625711">
    <property type="component" value="Unassembled WGS sequence"/>
</dbReference>
<organism evidence="1 2">
    <name type="scientific">Rhynchophorus ferrugineus</name>
    <name type="common">Red palm weevil</name>
    <name type="synonym">Curculio ferrugineus</name>
    <dbReference type="NCBI Taxonomy" id="354439"/>
    <lineage>
        <taxon>Eukaryota</taxon>
        <taxon>Metazoa</taxon>
        <taxon>Ecdysozoa</taxon>
        <taxon>Arthropoda</taxon>
        <taxon>Hexapoda</taxon>
        <taxon>Insecta</taxon>
        <taxon>Pterygota</taxon>
        <taxon>Neoptera</taxon>
        <taxon>Endopterygota</taxon>
        <taxon>Coleoptera</taxon>
        <taxon>Polyphaga</taxon>
        <taxon>Cucujiformia</taxon>
        <taxon>Curculionidae</taxon>
        <taxon>Dryophthorinae</taxon>
        <taxon>Rhynchophorus</taxon>
    </lineage>
</organism>
<dbReference type="AlphaFoldDB" id="A0A834I3E5"/>
<sequence length="197" mass="21801">MSIEVKVNKFLRPDRPFGGKIQGAEPKVPNKTVENHLERIVERPGKIIQRHPPLNRMVSGSVTAQDMIDNLTLKPSPFTTIFELREGGTKTLVSRPSSYDLAGSTLAQIAGYAACTGQILNIGDVGAWLCEKHSEGDAETARTILCMPIINGQRTLIAPQRLENILVSQRVLGGNRSPWFISHYNQYPQSLQNPNLM</sequence>
<accession>A0A834I3E5</accession>
<name>A0A834I3E5_RHYFE</name>